<reference evidence="9" key="1">
    <citation type="journal article" date="2020" name="Stud. Mycol.">
        <title>101 Dothideomycetes genomes: a test case for predicting lifestyles and emergence of pathogens.</title>
        <authorList>
            <person name="Haridas S."/>
            <person name="Albert R."/>
            <person name="Binder M."/>
            <person name="Bloem J."/>
            <person name="Labutti K."/>
            <person name="Salamov A."/>
            <person name="Andreopoulos B."/>
            <person name="Baker S."/>
            <person name="Barry K."/>
            <person name="Bills G."/>
            <person name="Bluhm B."/>
            <person name="Cannon C."/>
            <person name="Castanera R."/>
            <person name="Culley D."/>
            <person name="Daum C."/>
            <person name="Ezra D."/>
            <person name="Gonzalez J."/>
            <person name="Henrissat B."/>
            <person name="Kuo A."/>
            <person name="Liang C."/>
            <person name="Lipzen A."/>
            <person name="Lutzoni F."/>
            <person name="Magnuson J."/>
            <person name="Mondo S."/>
            <person name="Nolan M."/>
            <person name="Ohm R."/>
            <person name="Pangilinan J."/>
            <person name="Park H.-J."/>
            <person name="Ramirez L."/>
            <person name="Alfaro M."/>
            <person name="Sun H."/>
            <person name="Tritt A."/>
            <person name="Yoshinaga Y."/>
            <person name="Zwiers L.-H."/>
            <person name="Turgeon B."/>
            <person name="Goodwin S."/>
            <person name="Spatafora J."/>
            <person name="Crous P."/>
            <person name="Grigoriev I."/>
        </authorList>
    </citation>
    <scope>NUCLEOTIDE SEQUENCE</scope>
    <source>
        <strain evidence="9">CBS 116435</strain>
    </source>
</reference>
<dbReference type="PANTHER" id="PTHR12931">
    <property type="entry name" value="UBIQUITIN THIOLESTERASE PROTEIN OTUB"/>
    <property type="match status" value="1"/>
</dbReference>
<keyword evidence="3" id="KW-0645">Protease</keyword>
<dbReference type="InterPro" id="IPR038765">
    <property type="entry name" value="Papain-like_cys_pep_sf"/>
</dbReference>
<keyword evidence="6" id="KW-0788">Thiol protease</keyword>
<comment type="catalytic activity">
    <reaction evidence="1">
        <text>Thiol-dependent hydrolysis of ester, thioester, amide, peptide and isopeptide bonds formed by the C-terminal Gly of ubiquitin (a 76-residue protein attached to proteins as an intracellular targeting signal).</text>
        <dbReference type="EC" id="3.4.19.12"/>
    </reaction>
</comment>
<accession>A0A9P4UN60</accession>
<feature type="compositionally biased region" description="Pro residues" evidence="7">
    <location>
        <begin position="335"/>
        <end position="348"/>
    </location>
</feature>
<evidence type="ECO:0000256" key="6">
    <source>
        <dbReference type="ARBA" id="ARBA00022807"/>
    </source>
</evidence>
<dbReference type="InterPro" id="IPR003323">
    <property type="entry name" value="OTU_dom"/>
</dbReference>
<dbReference type="GO" id="GO:0071108">
    <property type="term" value="P:protein K48-linked deubiquitination"/>
    <property type="evidence" value="ECO:0007669"/>
    <property type="project" value="TreeGrafter"/>
</dbReference>
<evidence type="ECO:0000256" key="4">
    <source>
        <dbReference type="ARBA" id="ARBA00022786"/>
    </source>
</evidence>
<organism evidence="9 10">
    <name type="scientific">Polychaeton citri CBS 116435</name>
    <dbReference type="NCBI Taxonomy" id="1314669"/>
    <lineage>
        <taxon>Eukaryota</taxon>
        <taxon>Fungi</taxon>
        <taxon>Dikarya</taxon>
        <taxon>Ascomycota</taxon>
        <taxon>Pezizomycotina</taxon>
        <taxon>Dothideomycetes</taxon>
        <taxon>Dothideomycetidae</taxon>
        <taxon>Capnodiales</taxon>
        <taxon>Capnodiaceae</taxon>
        <taxon>Polychaeton</taxon>
    </lineage>
</organism>
<name>A0A9P4UN60_9PEZI</name>
<dbReference type="Gene3D" id="1.20.1300.20">
    <property type="entry name" value="Peptidase C65 Otubain, subdomain 2"/>
    <property type="match status" value="1"/>
</dbReference>
<evidence type="ECO:0000256" key="2">
    <source>
        <dbReference type="ARBA" id="ARBA00012759"/>
    </source>
</evidence>
<dbReference type="Gene3D" id="3.30.200.60">
    <property type="entry name" value="Peptidase C65 Otubain, subdomain 1"/>
    <property type="match status" value="1"/>
</dbReference>
<dbReference type="GO" id="GO:0043130">
    <property type="term" value="F:ubiquitin binding"/>
    <property type="evidence" value="ECO:0007669"/>
    <property type="project" value="TreeGrafter"/>
</dbReference>
<feature type="compositionally biased region" description="Polar residues" evidence="7">
    <location>
        <begin position="1"/>
        <end position="11"/>
    </location>
</feature>
<dbReference type="InterPro" id="IPR042467">
    <property type="entry name" value="Peptidase_C65_otubain_sub2"/>
</dbReference>
<protein>
    <recommendedName>
        <fullName evidence="2">ubiquitinyl hydrolase 1</fullName>
        <ecNumber evidence="2">3.4.19.12</ecNumber>
    </recommendedName>
</protein>
<dbReference type="GO" id="GO:0006508">
    <property type="term" value="P:proteolysis"/>
    <property type="evidence" value="ECO:0007669"/>
    <property type="project" value="UniProtKB-KW"/>
</dbReference>
<dbReference type="PROSITE" id="PS50802">
    <property type="entry name" value="OTU"/>
    <property type="match status" value="1"/>
</dbReference>
<gene>
    <name evidence="9" type="ORF">K431DRAFT_226622</name>
</gene>
<proteinExistence type="predicted"/>
<dbReference type="GO" id="GO:0004843">
    <property type="term" value="F:cysteine-type deubiquitinase activity"/>
    <property type="evidence" value="ECO:0007669"/>
    <property type="project" value="UniProtKB-EC"/>
</dbReference>
<dbReference type="AlphaFoldDB" id="A0A9P4UN60"/>
<evidence type="ECO:0000256" key="1">
    <source>
        <dbReference type="ARBA" id="ARBA00000707"/>
    </source>
</evidence>
<dbReference type="EC" id="3.4.19.12" evidence="2"/>
<dbReference type="InterPro" id="IPR019400">
    <property type="entry name" value="Peptidase_C65_otubain"/>
</dbReference>
<dbReference type="SUPFAM" id="SSF54001">
    <property type="entry name" value="Cysteine proteinases"/>
    <property type="match status" value="1"/>
</dbReference>
<evidence type="ECO:0000256" key="7">
    <source>
        <dbReference type="SAM" id="MobiDB-lite"/>
    </source>
</evidence>
<dbReference type="InterPro" id="IPR042468">
    <property type="entry name" value="Peptidase_C65_otubain_sub1"/>
</dbReference>
<feature type="region of interest" description="Disordered" evidence="7">
    <location>
        <begin position="335"/>
        <end position="385"/>
    </location>
</feature>
<evidence type="ECO:0000256" key="3">
    <source>
        <dbReference type="ARBA" id="ARBA00022670"/>
    </source>
</evidence>
<evidence type="ECO:0000259" key="8">
    <source>
        <dbReference type="PROSITE" id="PS50802"/>
    </source>
</evidence>
<dbReference type="CDD" id="cd22749">
    <property type="entry name" value="Otubain_C65"/>
    <property type="match status" value="1"/>
</dbReference>
<evidence type="ECO:0000256" key="5">
    <source>
        <dbReference type="ARBA" id="ARBA00022801"/>
    </source>
</evidence>
<feature type="region of interest" description="Disordered" evidence="7">
    <location>
        <begin position="1"/>
        <end position="36"/>
    </location>
</feature>
<keyword evidence="10" id="KW-1185">Reference proteome</keyword>
<keyword evidence="4" id="KW-0833">Ubl conjugation pathway</keyword>
<dbReference type="Pfam" id="PF10275">
    <property type="entry name" value="Peptidase_C65"/>
    <property type="match status" value="1"/>
</dbReference>
<feature type="compositionally biased region" description="Basic and acidic residues" evidence="7">
    <location>
        <begin position="17"/>
        <end position="27"/>
    </location>
</feature>
<dbReference type="Proteomes" id="UP000799441">
    <property type="component" value="Unassembled WGS sequence"/>
</dbReference>
<evidence type="ECO:0000313" key="9">
    <source>
        <dbReference type="EMBL" id="KAF2720344.1"/>
    </source>
</evidence>
<feature type="domain" description="OTU" evidence="8">
    <location>
        <begin position="66"/>
        <end position="272"/>
    </location>
</feature>
<dbReference type="PANTHER" id="PTHR12931:SF15">
    <property type="entry name" value="UBIQUITIN THIOESTERASE OTUBAIN-LIKE"/>
    <property type="match status" value="1"/>
</dbReference>
<comment type="caution">
    <text evidence="9">The sequence shown here is derived from an EMBL/GenBank/DDBJ whole genome shotgun (WGS) entry which is preliminary data.</text>
</comment>
<sequence>MAAPTQPQQPATEDMEEMQRLSNKWEPETTGPLISQRSPATAIVAEYASAGETFQQKTAWLAQKYPNYRTVRGDGRCGWRAIAFGYFEGLIQSADATKFLEEETRLRSLNNVLNAAGFDQYLYEDFADEVFDLIRRLGTALAANNAEQTLEEALNDDNVSMCIITHLRSLTKAWMVTNPNDYEAFCEGHTIDQYADDNIMPVTSEIDHVGMSALNSVLLAPAGIGLEVSYLDQSVGTEVNVHSFERDGSGVPTIHVVRLLYRPGHYDILYKPEDLAPEPASVPTYLQFGSHAHNDPIYDLGVPDFMTMIPGMSYASSCGGGWMSSNSNMGFAPPDPFQPVSSVPPAPSVAPISQASTTPVPRLATHTSMQPQPPYSVQPAHASTPALPPNQIVQQEFSLDEVPQASAAHPIQTQLVGGGPFRPSMWELKPDLQATTQVQFQTSIFRNSHFNTAHFLNPDFQPEEWSPETEYVTTCSKSRQRFTTSG</sequence>
<dbReference type="GO" id="GO:0005634">
    <property type="term" value="C:nucleus"/>
    <property type="evidence" value="ECO:0007669"/>
    <property type="project" value="TreeGrafter"/>
</dbReference>
<dbReference type="OrthoDB" id="18915at2759"/>
<dbReference type="EMBL" id="MU003800">
    <property type="protein sequence ID" value="KAF2720344.1"/>
    <property type="molecule type" value="Genomic_DNA"/>
</dbReference>
<evidence type="ECO:0000313" key="10">
    <source>
        <dbReference type="Proteomes" id="UP000799441"/>
    </source>
</evidence>
<keyword evidence="5" id="KW-0378">Hydrolase</keyword>